<protein>
    <submittedName>
        <fullName evidence="2">Uncharacterized protein</fullName>
    </submittedName>
</protein>
<evidence type="ECO:0000256" key="1">
    <source>
        <dbReference type="SAM" id="MobiDB-lite"/>
    </source>
</evidence>
<comment type="caution">
    <text evidence="2">The sequence shown here is derived from an EMBL/GenBank/DDBJ whole genome shotgun (WGS) entry which is preliminary data.</text>
</comment>
<dbReference type="OrthoDB" id="6630555at2"/>
<organism evidence="2 3">
    <name type="scientific">Rahnella woolbedingensis</name>
    <dbReference type="NCBI Taxonomy" id="1510574"/>
    <lineage>
        <taxon>Bacteria</taxon>
        <taxon>Pseudomonadati</taxon>
        <taxon>Pseudomonadota</taxon>
        <taxon>Gammaproteobacteria</taxon>
        <taxon>Enterobacterales</taxon>
        <taxon>Yersiniaceae</taxon>
        <taxon>Rahnella</taxon>
    </lineage>
</organism>
<evidence type="ECO:0000313" key="3">
    <source>
        <dbReference type="Proteomes" id="UP000284908"/>
    </source>
</evidence>
<evidence type="ECO:0000313" key="2">
    <source>
        <dbReference type="EMBL" id="RJT42824.1"/>
    </source>
</evidence>
<dbReference type="Proteomes" id="UP000284908">
    <property type="component" value="Unassembled WGS sequence"/>
</dbReference>
<gene>
    <name evidence="2" type="ORF">D6C13_16150</name>
</gene>
<proteinExistence type="predicted"/>
<dbReference type="EMBL" id="RAHH01000019">
    <property type="protein sequence ID" value="RJT42824.1"/>
    <property type="molecule type" value="Genomic_DNA"/>
</dbReference>
<keyword evidence="3" id="KW-1185">Reference proteome</keyword>
<dbReference type="RefSeq" id="WP_120133740.1">
    <property type="nucleotide sequence ID" value="NZ_RAHH01000019.1"/>
</dbReference>
<feature type="region of interest" description="Disordered" evidence="1">
    <location>
        <begin position="140"/>
        <end position="170"/>
    </location>
</feature>
<accession>A0A419N6F8</accession>
<reference evidence="2 3" key="1">
    <citation type="submission" date="2018-09" db="EMBL/GenBank/DDBJ databases">
        <authorList>
            <person name="Le Fleche-Mateos A."/>
        </authorList>
    </citation>
    <scope>NUCLEOTIDE SEQUENCE [LARGE SCALE GENOMIC DNA]</scope>
    <source>
        <strain evidence="2 3">DSM 27399</strain>
    </source>
</reference>
<name>A0A419N6F8_9GAMM</name>
<sequence length="270" mass="30770">MPINDSKYQDALDYFYESESDSENEYFRTLESEHDSPRNQYLKKVDIRVRRERSQREAQIKLARIQAQAQADAWDWVEPWGGTAVEPGAWSWVEPEGGACGGAEAQDFHPFDMLARLPSYIPPFNDRTVSAETVFEGATSKAEKRWRGSTGNIEQSKSKKGASGKSKTVIQAPPPAIEEKKWKVDQKKLATIEEEGATKAKYQEFISTIVKGNYSPLDPRFEKSRWDLKKTKQKEKYILYSIRLSGSHRATFMVDEKEKVVIILSAGKHA</sequence>
<dbReference type="AlphaFoldDB" id="A0A419N6F8"/>